<dbReference type="SMART" id="SM00944">
    <property type="entry name" value="Pro-kuma_activ"/>
    <property type="match status" value="1"/>
</dbReference>
<evidence type="ECO:0000256" key="7">
    <source>
        <dbReference type="ARBA" id="ARBA00023145"/>
    </source>
</evidence>
<dbReference type="InterPro" id="IPR015366">
    <property type="entry name" value="S53_propep"/>
</dbReference>
<dbReference type="GO" id="GO:0008233">
    <property type="term" value="F:peptidase activity"/>
    <property type="evidence" value="ECO:0007669"/>
    <property type="project" value="UniProtKB-KW"/>
</dbReference>
<dbReference type="CDD" id="cd04056">
    <property type="entry name" value="Peptidases_S53"/>
    <property type="match status" value="1"/>
</dbReference>
<dbReference type="PANTHER" id="PTHR14218:SF15">
    <property type="entry name" value="TRIPEPTIDYL-PEPTIDASE 1"/>
    <property type="match status" value="1"/>
</dbReference>
<keyword evidence="6" id="KW-0106">Calcium</keyword>
<keyword evidence="5" id="KW-0720">Serine protease</keyword>
<dbReference type="EMBL" id="BMNZ01000015">
    <property type="protein sequence ID" value="GGN10401.1"/>
    <property type="molecule type" value="Genomic_DNA"/>
</dbReference>
<evidence type="ECO:0000313" key="10">
    <source>
        <dbReference type="EMBL" id="GGN10401.1"/>
    </source>
</evidence>
<dbReference type="PROSITE" id="PS51695">
    <property type="entry name" value="SEDOLISIN"/>
    <property type="match status" value="1"/>
</dbReference>
<dbReference type="InterPro" id="IPR030400">
    <property type="entry name" value="Sedolisin_dom"/>
</dbReference>
<name>A0ABQ2IGE9_9MICO</name>
<keyword evidence="3" id="KW-0479">Metal-binding</keyword>
<keyword evidence="4" id="KW-0378">Hydrolase</keyword>
<dbReference type="Gene3D" id="3.40.50.200">
    <property type="entry name" value="Peptidase S8/S53 domain"/>
    <property type="match status" value="1"/>
</dbReference>
<dbReference type="GO" id="GO:0006508">
    <property type="term" value="P:proteolysis"/>
    <property type="evidence" value="ECO:0007669"/>
    <property type="project" value="UniProtKB-KW"/>
</dbReference>
<dbReference type="CDD" id="cd11377">
    <property type="entry name" value="Pro-peptidase_S53"/>
    <property type="match status" value="1"/>
</dbReference>
<dbReference type="SUPFAM" id="SSF52743">
    <property type="entry name" value="Subtilisin-like"/>
    <property type="match status" value="1"/>
</dbReference>
<dbReference type="Proteomes" id="UP000623461">
    <property type="component" value="Unassembled WGS sequence"/>
</dbReference>
<protein>
    <submittedName>
        <fullName evidence="10">Serine protease</fullName>
    </submittedName>
</protein>
<feature type="chain" id="PRO_5045873382" evidence="8">
    <location>
        <begin position="17"/>
        <end position="656"/>
    </location>
</feature>
<organism evidence="10 11">
    <name type="scientific">Terrabacter tumescens</name>
    <dbReference type="NCBI Taxonomy" id="60443"/>
    <lineage>
        <taxon>Bacteria</taxon>
        <taxon>Bacillati</taxon>
        <taxon>Actinomycetota</taxon>
        <taxon>Actinomycetes</taxon>
        <taxon>Micrococcales</taxon>
        <taxon>Intrasporangiaceae</taxon>
        <taxon>Terrabacter</taxon>
    </lineage>
</organism>
<comment type="cofactor">
    <cofactor evidence="1">
        <name>Ca(2+)</name>
        <dbReference type="ChEBI" id="CHEBI:29108"/>
    </cofactor>
</comment>
<evidence type="ECO:0000256" key="1">
    <source>
        <dbReference type="ARBA" id="ARBA00001913"/>
    </source>
</evidence>
<evidence type="ECO:0000313" key="11">
    <source>
        <dbReference type="Proteomes" id="UP000623461"/>
    </source>
</evidence>
<comment type="caution">
    <text evidence="10">The sequence shown here is derived from an EMBL/GenBank/DDBJ whole genome shotgun (WGS) entry which is preliminary data.</text>
</comment>
<feature type="domain" description="Peptidase S53" evidence="9">
    <location>
        <begin position="242"/>
        <end position="654"/>
    </location>
</feature>
<evidence type="ECO:0000259" key="9">
    <source>
        <dbReference type="PROSITE" id="PS51695"/>
    </source>
</evidence>
<proteinExistence type="predicted"/>
<gene>
    <name evidence="10" type="ORF">GCM10009721_43010</name>
</gene>
<keyword evidence="2 10" id="KW-0645">Protease</keyword>
<keyword evidence="8" id="KW-0732">Signal</keyword>
<accession>A0ABQ2IGE9</accession>
<sequence>MAVAALVTGTGVAALASGSAGTTATRSTIPGTVPSWATAANRVGPTNGSQSLGFRVYLSNRDPAGASAYARAVSTKGNALYRKFLTPAQYRAKFSPTDADVARVKSWLRSQGLTVGVVPDNNKYVEATGTISEAGKAFNTSFATFRYKGQTMRSNTTALSVPSTLSGIQGVIGLDESANLLHADASPPAGFRNAPPCSQYWGQKTISDTPAPDGTKLTPGPWSDNAAGTVTAYSVTAYAPCGYAGAQLQGAYGMTAPIRTGNDGTGVTVAVIDAYASQTILSDVNTYSSRHGLPPITGHLRQVVSPGTYIRPQNPRQDPEGWSGEETLDIEAVHTMAPGADIVYVGSPNNYRDLDAIMNRVVDRHLADIVTNSYGYGGEALPPGYIKPQEDTYIQAAAEGISLFFSSGDSGDETFGDPSATPTPDWPASSPWVTAVGGTALGVTQDNARLFELGWQSGTSTWNTTTSKWGPLSYLYGGGGGTSRLFAQPWYQKGVVPNAIATYNGTAPAARVVPDVSALGDPNTGMLVGQTQRFSNGTYYDEYRIGGTSLSSPLYAGMFALAVQKHGDYGLANPALYSARGVSYDVTKDQRSTYPGAIRVNFVNGENATDGYRYITRTFDWDEPLSIHVRPGYDDVTGVGSPAGTTWLNAVISYGG</sequence>
<evidence type="ECO:0000256" key="8">
    <source>
        <dbReference type="SAM" id="SignalP"/>
    </source>
</evidence>
<dbReference type="Pfam" id="PF00082">
    <property type="entry name" value="Peptidase_S8"/>
    <property type="match status" value="1"/>
</dbReference>
<dbReference type="Pfam" id="PF09286">
    <property type="entry name" value="Pro-kuma_activ"/>
    <property type="match status" value="1"/>
</dbReference>
<dbReference type="InterPro" id="IPR000209">
    <property type="entry name" value="Peptidase_S8/S53_dom"/>
</dbReference>
<dbReference type="InterPro" id="IPR050819">
    <property type="entry name" value="Tripeptidyl-peptidase_I"/>
</dbReference>
<dbReference type="PROSITE" id="PS00138">
    <property type="entry name" value="SUBTILASE_SER"/>
    <property type="match status" value="1"/>
</dbReference>
<keyword evidence="7" id="KW-0865">Zymogen</keyword>
<evidence type="ECO:0000256" key="5">
    <source>
        <dbReference type="ARBA" id="ARBA00022825"/>
    </source>
</evidence>
<dbReference type="PANTHER" id="PTHR14218">
    <property type="entry name" value="PROTEASE S8 TRIPEPTIDYL PEPTIDASE I CLN2"/>
    <property type="match status" value="1"/>
</dbReference>
<evidence type="ECO:0000256" key="4">
    <source>
        <dbReference type="ARBA" id="ARBA00022801"/>
    </source>
</evidence>
<evidence type="ECO:0000256" key="2">
    <source>
        <dbReference type="ARBA" id="ARBA00022670"/>
    </source>
</evidence>
<evidence type="ECO:0000256" key="3">
    <source>
        <dbReference type="ARBA" id="ARBA00022723"/>
    </source>
</evidence>
<dbReference type="InterPro" id="IPR036852">
    <property type="entry name" value="Peptidase_S8/S53_dom_sf"/>
</dbReference>
<keyword evidence="11" id="KW-1185">Reference proteome</keyword>
<reference evidence="11" key="1">
    <citation type="journal article" date="2019" name="Int. J. Syst. Evol. Microbiol.">
        <title>The Global Catalogue of Microorganisms (GCM) 10K type strain sequencing project: providing services to taxonomists for standard genome sequencing and annotation.</title>
        <authorList>
            <consortium name="The Broad Institute Genomics Platform"/>
            <consortium name="The Broad Institute Genome Sequencing Center for Infectious Disease"/>
            <person name="Wu L."/>
            <person name="Ma J."/>
        </authorList>
    </citation>
    <scope>NUCLEOTIDE SEQUENCE [LARGE SCALE GENOMIC DNA]</scope>
    <source>
        <strain evidence="11">JCM 1365</strain>
    </source>
</reference>
<dbReference type="RefSeq" id="WP_030203804.1">
    <property type="nucleotide sequence ID" value="NZ_BMNZ01000015.1"/>
</dbReference>
<feature type="signal peptide" evidence="8">
    <location>
        <begin position="1"/>
        <end position="16"/>
    </location>
</feature>
<dbReference type="SUPFAM" id="SSF54897">
    <property type="entry name" value="Protease propeptides/inhibitors"/>
    <property type="match status" value="1"/>
</dbReference>
<evidence type="ECO:0000256" key="6">
    <source>
        <dbReference type="ARBA" id="ARBA00022837"/>
    </source>
</evidence>
<dbReference type="InterPro" id="IPR023828">
    <property type="entry name" value="Peptidase_S8_Ser-AS"/>
</dbReference>